<dbReference type="GO" id="GO:0000932">
    <property type="term" value="C:P-body"/>
    <property type="evidence" value="ECO:0007669"/>
    <property type="project" value="TreeGrafter"/>
</dbReference>
<dbReference type="PANTHER" id="PTHR23355:SF42">
    <property type="entry name" value="RIBONUCLEASE II, CHLOROPLASTIC_MITOCHONDRIAL"/>
    <property type="match status" value="1"/>
</dbReference>
<gene>
    <name evidence="2" type="ORF">C1I63_12205</name>
</gene>
<evidence type="ECO:0000259" key="1">
    <source>
        <dbReference type="SMART" id="SM00955"/>
    </source>
</evidence>
<dbReference type="InterPro" id="IPR050180">
    <property type="entry name" value="RNR_Ribonuclease"/>
</dbReference>
<dbReference type="InterPro" id="IPR012340">
    <property type="entry name" value="NA-bd_OB-fold"/>
</dbReference>
<dbReference type="Pfam" id="PF00773">
    <property type="entry name" value="RNB"/>
    <property type="match status" value="1"/>
</dbReference>
<dbReference type="InterPro" id="IPR001900">
    <property type="entry name" value="RNase_II/R"/>
</dbReference>
<dbReference type="GO" id="GO:0006402">
    <property type="term" value="P:mRNA catabolic process"/>
    <property type="evidence" value="ECO:0007669"/>
    <property type="project" value="TreeGrafter"/>
</dbReference>
<comment type="caution">
    <text evidence="2">The sequence shown here is derived from an EMBL/GenBank/DDBJ whole genome shotgun (WGS) entry which is preliminary data.</text>
</comment>
<dbReference type="SUPFAM" id="SSF50249">
    <property type="entry name" value="Nucleic acid-binding proteins"/>
    <property type="match status" value="1"/>
</dbReference>
<dbReference type="GO" id="GO:0003723">
    <property type="term" value="F:RNA binding"/>
    <property type="evidence" value="ECO:0007669"/>
    <property type="project" value="InterPro"/>
</dbReference>
<name>A0A2T4UVH1_9MICO</name>
<organism evidence="2 3">
    <name type="scientific">Rathayibacter caricis DSM 15933</name>
    <dbReference type="NCBI Taxonomy" id="1328867"/>
    <lineage>
        <taxon>Bacteria</taxon>
        <taxon>Bacillati</taxon>
        <taxon>Actinomycetota</taxon>
        <taxon>Actinomycetes</taxon>
        <taxon>Micrococcales</taxon>
        <taxon>Microbacteriaceae</taxon>
        <taxon>Rathayibacter</taxon>
    </lineage>
</organism>
<dbReference type="Pfam" id="PF18614">
    <property type="entry name" value="RNase_II_C_S1"/>
    <property type="match status" value="1"/>
</dbReference>
<evidence type="ECO:0000313" key="2">
    <source>
        <dbReference type="EMBL" id="PTL73534.1"/>
    </source>
</evidence>
<protein>
    <submittedName>
        <fullName evidence="2">Ribonuclease II</fullName>
    </submittedName>
</protein>
<keyword evidence="3" id="KW-1185">Reference proteome</keyword>
<dbReference type="AlphaFoldDB" id="A0A2T4UVH1"/>
<sequence>MTRRRLRLPRPDSELDAALAAVRAENDLPGGFPADVLAEAEAADANADDAGRIDLTHVAFVTIDPPGSLDLDQAVHLEGSPSAAVLRYAIADVPAVILPGGALDAETRHRSQTYYLPDGRVPLHPAVLSEGTASLLPDERRRALVWTMELGPDAEPRSVRLERALVRSVARLDYEGVQHDADSGTLHPSIALLPWFGRERRAREAERGGASLTLPEEEIVAEGGAYRVERRAPLESEDWNAQVSLLTGMAAASMMLDAGVGILRTMPPADDETVAAFRARTEVLGAPWPADEPYGAYLRRLDTTDPAQLAVLHPAASLFRGAGYTAFDGTRPEHPQQAALAAPYAHVTAPLRRLVDRFGLAVCLAISRQQELPSRLRDALPGIPALMAAGDRRSGAASRAATAVVEAAILRGREGTTFSGVVVTTARTRSSVQLLDPEITVDVQSPLTPGARVDVVLESVDVATGSAVLRAVDQSSSSSSRGLT</sequence>
<dbReference type="Proteomes" id="UP000241085">
    <property type="component" value="Unassembled WGS sequence"/>
</dbReference>
<accession>A0A2T4UVH1</accession>
<dbReference type="RefSeq" id="WP_107574961.1">
    <property type="nucleotide sequence ID" value="NZ_PZPL01000001.1"/>
</dbReference>
<dbReference type="InterPro" id="IPR040596">
    <property type="entry name" value="RNase_II_C_S1"/>
</dbReference>
<proteinExistence type="predicted"/>
<reference evidence="2 3" key="1">
    <citation type="submission" date="2018-03" db="EMBL/GenBank/DDBJ databases">
        <title>Bacteriophage NCPPB3778 and a type I-E CRISPR drive the evolution of the US Biological Select Agent, Rathayibacter toxicus.</title>
        <authorList>
            <person name="Davis E.W.II."/>
            <person name="Tabima J.F."/>
            <person name="Weisberg A.J."/>
            <person name="Dantas Lopes L."/>
            <person name="Wiseman M.S."/>
            <person name="Wiseman M.S."/>
            <person name="Pupko T."/>
            <person name="Belcher M.S."/>
            <person name="Sechler A.J."/>
            <person name="Tancos M.A."/>
            <person name="Schroeder B.K."/>
            <person name="Murray T.D."/>
            <person name="Luster D.G."/>
            <person name="Schneider W.L."/>
            <person name="Rogers E."/>
            <person name="Andreote F.D."/>
            <person name="Grunwald N.J."/>
            <person name="Putnam M.L."/>
            <person name="Chang J.H."/>
        </authorList>
    </citation>
    <scope>NUCLEOTIDE SEQUENCE [LARGE SCALE GENOMIC DNA]</scope>
    <source>
        <strain evidence="2 3">DSM 15933</strain>
    </source>
</reference>
<dbReference type="GO" id="GO:0000175">
    <property type="term" value="F:3'-5'-RNA exonuclease activity"/>
    <property type="evidence" value="ECO:0007669"/>
    <property type="project" value="TreeGrafter"/>
</dbReference>
<dbReference type="SMART" id="SM00955">
    <property type="entry name" value="RNB"/>
    <property type="match status" value="1"/>
</dbReference>
<feature type="domain" description="RNB" evidence="1">
    <location>
        <begin position="52"/>
        <end position="369"/>
    </location>
</feature>
<dbReference type="EMBL" id="PZPL01000001">
    <property type="protein sequence ID" value="PTL73534.1"/>
    <property type="molecule type" value="Genomic_DNA"/>
</dbReference>
<evidence type="ECO:0000313" key="3">
    <source>
        <dbReference type="Proteomes" id="UP000241085"/>
    </source>
</evidence>
<dbReference type="PANTHER" id="PTHR23355">
    <property type="entry name" value="RIBONUCLEASE"/>
    <property type="match status" value="1"/>
</dbReference>